<keyword evidence="7" id="KW-1185">Reference proteome</keyword>
<dbReference type="GO" id="GO:0006355">
    <property type="term" value="P:regulation of DNA-templated transcription"/>
    <property type="evidence" value="ECO:0007669"/>
    <property type="project" value="InterPro"/>
</dbReference>
<dbReference type="PRINTS" id="PR00364">
    <property type="entry name" value="DISEASERSIST"/>
</dbReference>
<dbReference type="InterPro" id="IPR011990">
    <property type="entry name" value="TPR-like_helical_dom_sf"/>
</dbReference>
<dbReference type="GO" id="GO:0003677">
    <property type="term" value="F:DNA binding"/>
    <property type="evidence" value="ECO:0007669"/>
    <property type="project" value="UniProtKB-KW"/>
</dbReference>
<reference evidence="6 7" key="1">
    <citation type="submission" date="2019-07" db="EMBL/GenBank/DDBJ databases">
        <title>Whole genome shotgun sequence of Pseudonocardia asaccharolytica NBRC 16224.</title>
        <authorList>
            <person name="Hosoyama A."/>
            <person name="Uohara A."/>
            <person name="Ohji S."/>
            <person name="Ichikawa N."/>
        </authorList>
    </citation>
    <scope>NUCLEOTIDE SEQUENCE [LARGE SCALE GENOMIC DNA]</scope>
    <source>
        <strain evidence="6 7">NBRC 16224</strain>
    </source>
</reference>
<dbReference type="SMART" id="SM01043">
    <property type="entry name" value="BTAD"/>
    <property type="match status" value="1"/>
</dbReference>
<evidence type="ECO:0000313" key="7">
    <source>
        <dbReference type="Proteomes" id="UP000321328"/>
    </source>
</evidence>
<evidence type="ECO:0000256" key="3">
    <source>
        <dbReference type="SAM" id="MobiDB-lite"/>
    </source>
</evidence>
<dbReference type="Proteomes" id="UP000321328">
    <property type="component" value="Unassembled WGS sequence"/>
</dbReference>
<dbReference type="InterPro" id="IPR001867">
    <property type="entry name" value="OmpR/PhoB-type_DNA-bd"/>
</dbReference>
<dbReference type="SUPFAM" id="SSF52540">
    <property type="entry name" value="P-loop containing nucleoside triphosphate hydrolases"/>
    <property type="match status" value="1"/>
</dbReference>
<name>A0A511D525_9PSEU</name>
<dbReference type="AlphaFoldDB" id="A0A511D525"/>
<evidence type="ECO:0000256" key="1">
    <source>
        <dbReference type="ARBA" id="ARBA00005820"/>
    </source>
</evidence>
<dbReference type="GO" id="GO:0000160">
    <property type="term" value="P:phosphorelay signal transduction system"/>
    <property type="evidence" value="ECO:0007669"/>
    <property type="project" value="InterPro"/>
</dbReference>
<dbReference type="PANTHER" id="PTHR47691:SF3">
    <property type="entry name" value="HTH-TYPE TRANSCRIPTIONAL REGULATOR RV0890C-RELATED"/>
    <property type="match status" value="1"/>
</dbReference>
<evidence type="ECO:0000259" key="4">
    <source>
        <dbReference type="SMART" id="SM00862"/>
    </source>
</evidence>
<proteinExistence type="inferred from homology"/>
<protein>
    <submittedName>
        <fullName evidence="6">SARP family transcriptional regulator</fullName>
    </submittedName>
</protein>
<dbReference type="Pfam" id="PF03704">
    <property type="entry name" value="BTAD"/>
    <property type="match status" value="1"/>
</dbReference>
<dbReference type="InterPro" id="IPR049945">
    <property type="entry name" value="AAA_22"/>
</dbReference>
<dbReference type="GO" id="GO:0016887">
    <property type="term" value="F:ATP hydrolysis activity"/>
    <property type="evidence" value="ECO:0007669"/>
    <property type="project" value="InterPro"/>
</dbReference>
<evidence type="ECO:0000256" key="2">
    <source>
        <dbReference type="ARBA" id="ARBA00023125"/>
    </source>
</evidence>
<organism evidence="6 7">
    <name type="scientific">Pseudonocardia asaccharolytica DSM 44247 = NBRC 16224</name>
    <dbReference type="NCBI Taxonomy" id="1123024"/>
    <lineage>
        <taxon>Bacteria</taxon>
        <taxon>Bacillati</taxon>
        <taxon>Actinomycetota</taxon>
        <taxon>Actinomycetes</taxon>
        <taxon>Pseudonocardiales</taxon>
        <taxon>Pseudonocardiaceae</taxon>
        <taxon>Pseudonocardia</taxon>
    </lineage>
</organism>
<dbReference type="InterPro" id="IPR005158">
    <property type="entry name" value="BTAD"/>
</dbReference>
<keyword evidence="2" id="KW-0238">DNA-binding</keyword>
<dbReference type="Gene3D" id="3.40.50.300">
    <property type="entry name" value="P-loop containing nucleotide triphosphate hydrolases"/>
    <property type="match status" value="1"/>
</dbReference>
<dbReference type="PANTHER" id="PTHR47691">
    <property type="entry name" value="REGULATOR-RELATED"/>
    <property type="match status" value="1"/>
</dbReference>
<feature type="domain" description="OmpR/PhoB-type" evidence="4">
    <location>
        <begin position="17"/>
        <end position="89"/>
    </location>
</feature>
<comment type="caution">
    <text evidence="6">The sequence shown here is derived from an EMBL/GenBank/DDBJ whole genome shotgun (WGS) entry which is preliminary data.</text>
</comment>
<sequence length="985" mass="103051">MVTAIGVLGPLELHGPDGPIRAGSARQRRLLAALAAHADTAVSTGVLAELVWDEPPAHPVGGVQTVVARLRRLLPPQVGIATTPEGYRLTAARADIDATAFADHLAAAAAAGDATERLRLLEAALRLWRGRPYPELDHPSVEPEVARLAELRSAAAEQHVAALLSTGRAGEAVAAGEALVRAEPLRESAVALLARVLVAAGRQSDALACLTRLRSRLAEDLGLDPAPELRSLEQQVLRQELEPVARDAAPQAGRPVRVPASAFIGRDDDVARVAALLGDRRIVTLCGAGGVGKTRLATHVAAEVAGRYADGVVVVALGDGGPSDVAPALAAALRLADDGGAGSAVVDRAVRMLAVRAQLLVLDNCEHVADEVAALVEAVVTGTDGVDVLATSREPLRVDAEFVVPVQPLDPPAAAELLIDRMRAAGAGVDGPTELVTALCRRLDGLPLALELAAARAPALGLAGLMEAMDRPFEVLRGGQRTASARHRSLRDVVAWSYGLLDDVQRLLFDRLAVFVGPVEHAAIAAVCGPTDALPDLVDRSLVVRVPGEPARFGMLETLRAFGRSRLAADPAGTELRARHAAWALRLVEEVMADRQGRDEPAAVGRFDAHLADLRRAHAWLCESGPVDDLLRLTVPFGRLGYLRARADLMLVVERTLDEVGALGPAPPVTAHPLVARLLGQLATARWRRGDMADAEAVAGRAVAVAGAAGNPTAARDAHWALSEVCSFRGDLAAGLRHARRACELAARAGDRETLVMAAVDPVLESAYAGDDAAAEHESALADLAGHSEAPTVRAWLAYARGERRAATGDARAVRYLKEAVALAEEAGSDFVAGLARHTLLTTAARAGDDPVAALTAFGPLIDHWHAHGAWAQLWIAMRALVEALSRLGRHRDVAVLLGASRASPLAPQAYGADFARVRSAERAARAALGPAFTEAVAEGAALGDAGAVTYARRLTAPIRSSTGWSTTARSRSRRHSPATPPVPP</sequence>
<evidence type="ECO:0000313" key="6">
    <source>
        <dbReference type="EMBL" id="GEL19865.1"/>
    </source>
</evidence>
<dbReference type="Gene3D" id="1.10.10.10">
    <property type="entry name" value="Winged helix-like DNA-binding domain superfamily/Winged helix DNA-binding domain"/>
    <property type="match status" value="1"/>
</dbReference>
<dbReference type="STRING" id="1123024.GCA_000423625_04343"/>
<feature type="region of interest" description="Disordered" evidence="3">
    <location>
        <begin position="962"/>
        <end position="985"/>
    </location>
</feature>
<dbReference type="Gene3D" id="1.25.40.10">
    <property type="entry name" value="Tetratricopeptide repeat domain"/>
    <property type="match status" value="2"/>
</dbReference>
<dbReference type="InterPro" id="IPR036388">
    <property type="entry name" value="WH-like_DNA-bd_sf"/>
</dbReference>
<dbReference type="SMART" id="SM00862">
    <property type="entry name" value="Trans_reg_C"/>
    <property type="match status" value="1"/>
</dbReference>
<dbReference type="Pfam" id="PF13401">
    <property type="entry name" value="AAA_22"/>
    <property type="match status" value="1"/>
</dbReference>
<dbReference type="EMBL" id="BJVI01000048">
    <property type="protein sequence ID" value="GEL19865.1"/>
    <property type="molecule type" value="Genomic_DNA"/>
</dbReference>
<dbReference type="InterPro" id="IPR027417">
    <property type="entry name" value="P-loop_NTPase"/>
</dbReference>
<dbReference type="SUPFAM" id="SSF48452">
    <property type="entry name" value="TPR-like"/>
    <property type="match status" value="1"/>
</dbReference>
<dbReference type="SUPFAM" id="SSF46894">
    <property type="entry name" value="C-terminal effector domain of the bipartite response regulators"/>
    <property type="match status" value="1"/>
</dbReference>
<evidence type="ECO:0000259" key="5">
    <source>
        <dbReference type="SMART" id="SM01043"/>
    </source>
</evidence>
<gene>
    <name evidence="6" type="ORF">PA7_37020</name>
</gene>
<accession>A0A511D525</accession>
<comment type="similarity">
    <text evidence="1">Belongs to the AfsR/DnrI/RedD regulatory family.</text>
</comment>
<dbReference type="InterPro" id="IPR016032">
    <property type="entry name" value="Sig_transdc_resp-reg_C-effctor"/>
</dbReference>
<feature type="domain" description="Bacterial transcriptional activator" evidence="5">
    <location>
        <begin position="96"/>
        <end position="237"/>
    </location>
</feature>